<protein>
    <submittedName>
        <fullName evidence="1">Uncharacterized protein</fullName>
    </submittedName>
</protein>
<sequence>MVQKAIQYIKKMLISPQLEREAFDAYFYRLPEQISVSWMRDGKFIVGSIADEGHEFLTQAQSGDEFIEMVNDAVYTFHDIPESYREAIAEHRAYNPSLQERKKLEDAQVHNSVISFKKDIKALRVA</sequence>
<dbReference type="Proteomes" id="UP000177528">
    <property type="component" value="Unassembled WGS sequence"/>
</dbReference>
<organism evidence="1 2">
    <name type="scientific">Candidatus Andersenbacteria bacterium RIFCSPHIGHO2_12_FULL_45_11</name>
    <dbReference type="NCBI Taxonomy" id="1797281"/>
    <lineage>
        <taxon>Bacteria</taxon>
        <taxon>Candidatus Anderseniibacteriota</taxon>
    </lineage>
</organism>
<dbReference type="AlphaFoldDB" id="A0A1G1X4V6"/>
<proteinExistence type="predicted"/>
<evidence type="ECO:0000313" key="1">
    <source>
        <dbReference type="EMBL" id="OGY35045.1"/>
    </source>
</evidence>
<accession>A0A1G1X4V6</accession>
<name>A0A1G1X4V6_9BACT</name>
<evidence type="ECO:0000313" key="2">
    <source>
        <dbReference type="Proteomes" id="UP000177528"/>
    </source>
</evidence>
<gene>
    <name evidence="1" type="ORF">A3D99_00700</name>
</gene>
<reference evidence="1 2" key="1">
    <citation type="journal article" date="2016" name="Nat. Commun.">
        <title>Thousands of microbial genomes shed light on interconnected biogeochemical processes in an aquifer system.</title>
        <authorList>
            <person name="Anantharaman K."/>
            <person name="Brown C.T."/>
            <person name="Hug L.A."/>
            <person name="Sharon I."/>
            <person name="Castelle C.J."/>
            <person name="Probst A.J."/>
            <person name="Thomas B.C."/>
            <person name="Singh A."/>
            <person name="Wilkins M.J."/>
            <person name="Karaoz U."/>
            <person name="Brodie E.L."/>
            <person name="Williams K.H."/>
            <person name="Hubbard S.S."/>
            <person name="Banfield J.F."/>
        </authorList>
    </citation>
    <scope>NUCLEOTIDE SEQUENCE [LARGE SCALE GENOMIC DNA]</scope>
</reference>
<dbReference type="EMBL" id="MHHR01000005">
    <property type="protein sequence ID" value="OGY35045.1"/>
    <property type="molecule type" value="Genomic_DNA"/>
</dbReference>
<comment type="caution">
    <text evidence="1">The sequence shown here is derived from an EMBL/GenBank/DDBJ whole genome shotgun (WGS) entry which is preliminary data.</text>
</comment>